<dbReference type="InterPro" id="IPR016181">
    <property type="entry name" value="Acyl_CoA_acyltransferase"/>
</dbReference>
<dbReference type="Proteomes" id="UP001597249">
    <property type="component" value="Unassembled WGS sequence"/>
</dbReference>
<dbReference type="EMBL" id="JBHTMO010000015">
    <property type="protein sequence ID" value="MFD1393081.1"/>
    <property type="molecule type" value="Genomic_DNA"/>
</dbReference>
<keyword evidence="1 4" id="KW-0808">Transferase</keyword>
<comment type="caution">
    <text evidence="4">The sequence shown here is derived from an EMBL/GenBank/DDBJ whole genome shotgun (WGS) entry which is preliminary data.</text>
</comment>
<evidence type="ECO:0000313" key="5">
    <source>
        <dbReference type="Proteomes" id="UP001597249"/>
    </source>
</evidence>
<dbReference type="EC" id="2.3.-.-" evidence="4"/>
<evidence type="ECO:0000256" key="2">
    <source>
        <dbReference type="ARBA" id="ARBA00023315"/>
    </source>
</evidence>
<reference evidence="5" key="1">
    <citation type="journal article" date="2019" name="Int. J. Syst. Evol. Microbiol.">
        <title>The Global Catalogue of Microorganisms (GCM) 10K type strain sequencing project: providing services to taxonomists for standard genome sequencing and annotation.</title>
        <authorList>
            <consortium name="The Broad Institute Genomics Platform"/>
            <consortium name="The Broad Institute Genome Sequencing Center for Infectious Disease"/>
            <person name="Wu L."/>
            <person name="Ma J."/>
        </authorList>
    </citation>
    <scope>NUCLEOTIDE SEQUENCE [LARGE SCALE GENOMIC DNA]</scope>
    <source>
        <strain evidence="5">CCM 8911</strain>
    </source>
</reference>
<dbReference type="InterPro" id="IPR000182">
    <property type="entry name" value="GNAT_dom"/>
</dbReference>
<name>A0ABW4B831_9LACO</name>
<organism evidence="4 5">
    <name type="scientific">Lacticaseibacillus jixianensis</name>
    <dbReference type="NCBI Taxonomy" id="2486012"/>
    <lineage>
        <taxon>Bacteria</taxon>
        <taxon>Bacillati</taxon>
        <taxon>Bacillota</taxon>
        <taxon>Bacilli</taxon>
        <taxon>Lactobacillales</taxon>
        <taxon>Lactobacillaceae</taxon>
        <taxon>Lacticaseibacillus</taxon>
    </lineage>
</organism>
<keyword evidence="2 4" id="KW-0012">Acyltransferase</keyword>
<dbReference type="PANTHER" id="PTHR43877">
    <property type="entry name" value="AMINOALKYLPHOSPHONATE N-ACETYLTRANSFERASE-RELATED-RELATED"/>
    <property type="match status" value="1"/>
</dbReference>
<dbReference type="InterPro" id="IPR050832">
    <property type="entry name" value="Bact_Acetyltransf"/>
</dbReference>
<keyword evidence="5" id="KW-1185">Reference proteome</keyword>
<dbReference type="GO" id="GO:0016746">
    <property type="term" value="F:acyltransferase activity"/>
    <property type="evidence" value="ECO:0007669"/>
    <property type="project" value="UniProtKB-KW"/>
</dbReference>
<protein>
    <submittedName>
        <fullName evidence="4">GNAT family N-acetyltransferase</fullName>
        <ecNumber evidence="4">2.3.-.-</ecNumber>
    </submittedName>
</protein>
<feature type="domain" description="N-acetyltransferase" evidence="3">
    <location>
        <begin position="2"/>
        <end position="160"/>
    </location>
</feature>
<dbReference type="Gene3D" id="3.40.630.30">
    <property type="match status" value="1"/>
</dbReference>
<sequence>MLKFHAVKDSADQQAVLSIYQSNPDYFALTNQPAPTLQTVKEDQAAHPGDTSAVQKHFGLLLVDSAVVGVLDRLEGYPDPDVVYIGLLMIRADHQRRGLGRRTITGLAAQFRRQGFRRIRVAVADNNTPALLFWERLGFAPVGESQAGFNAAVRQPVTILDRDLAAEA</sequence>
<dbReference type="Pfam" id="PF00583">
    <property type="entry name" value="Acetyltransf_1"/>
    <property type="match status" value="1"/>
</dbReference>
<dbReference type="PROSITE" id="PS51186">
    <property type="entry name" value="GNAT"/>
    <property type="match status" value="1"/>
</dbReference>
<evidence type="ECO:0000256" key="1">
    <source>
        <dbReference type="ARBA" id="ARBA00022679"/>
    </source>
</evidence>
<dbReference type="CDD" id="cd04301">
    <property type="entry name" value="NAT_SF"/>
    <property type="match status" value="1"/>
</dbReference>
<dbReference type="RefSeq" id="WP_164510663.1">
    <property type="nucleotide sequence ID" value="NZ_JBHTMO010000015.1"/>
</dbReference>
<gene>
    <name evidence="4" type="ORF">ACFQ3L_05670</name>
</gene>
<evidence type="ECO:0000259" key="3">
    <source>
        <dbReference type="PROSITE" id="PS51186"/>
    </source>
</evidence>
<evidence type="ECO:0000313" key="4">
    <source>
        <dbReference type="EMBL" id="MFD1393081.1"/>
    </source>
</evidence>
<accession>A0ABW4B831</accession>
<proteinExistence type="predicted"/>
<dbReference type="SUPFAM" id="SSF55729">
    <property type="entry name" value="Acyl-CoA N-acyltransferases (Nat)"/>
    <property type="match status" value="1"/>
</dbReference>